<reference evidence="2" key="1">
    <citation type="journal article" date="2022" name="Mol. Ecol. Resour.">
        <title>The genomes of chicory, endive, great burdock and yacon provide insights into Asteraceae palaeo-polyploidization history and plant inulin production.</title>
        <authorList>
            <person name="Fan W."/>
            <person name="Wang S."/>
            <person name="Wang H."/>
            <person name="Wang A."/>
            <person name="Jiang F."/>
            <person name="Liu H."/>
            <person name="Zhao H."/>
            <person name="Xu D."/>
            <person name="Zhang Y."/>
        </authorList>
    </citation>
    <scope>NUCLEOTIDE SEQUENCE [LARGE SCALE GENOMIC DNA]</scope>
    <source>
        <strain evidence="2">cv. Punajuju</strain>
    </source>
</reference>
<sequence>MGATTVVYKADIQRTNTIVAVKKLWSSTNDIELGSSAADFVGKVNVLGKIRHRNIVRLLGFLHRQIVRVSHDKWESRRNVTRTSKVVGGLGFTDIILLSELLRGWLISPEQLEA</sequence>
<dbReference type="EMBL" id="CM042014">
    <property type="protein sequence ID" value="KAI3721670.1"/>
    <property type="molecule type" value="Genomic_DNA"/>
</dbReference>
<reference evidence="1 2" key="2">
    <citation type="journal article" date="2022" name="Mol. Ecol. Resour.">
        <title>The genomes of chicory, endive, great burdock and yacon provide insights into Asteraceae paleo-polyploidization history and plant inulin production.</title>
        <authorList>
            <person name="Fan W."/>
            <person name="Wang S."/>
            <person name="Wang H."/>
            <person name="Wang A."/>
            <person name="Jiang F."/>
            <person name="Liu H."/>
            <person name="Zhao H."/>
            <person name="Xu D."/>
            <person name="Zhang Y."/>
        </authorList>
    </citation>
    <scope>NUCLEOTIDE SEQUENCE [LARGE SCALE GENOMIC DNA]</scope>
    <source>
        <strain evidence="2">cv. Punajuju</strain>
        <tissue evidence="1">Leaves</tissue>
    </source>
</reference>
<dbReference type="Proteomes" id="UP001055811">
    <property type="component" value="Linkage Group LG06"/>
</dbReference>
<gene>
    <name evidence="1" type="ORF">L2E82_32687</name>
</gene>
<keyword evidence="2" id="KW-1185">Reference proteome</keyword>
<name>A0ACB9BHH6_CICIN</name>
<evidence type="ECO:0000313" key="1">
    <source>
        <dbReference type="EMBL" id="KAI3721670.1"/>
    </source>
</evidence>
<organism evidence="1 2">
    <name type="scientific">Cichorium intybus</name>
    <name type="common">Chicory</name>
    <dbReference type="NCBI Taxonomy" id="13427"/>
    <lineage>
        <taxon>Eukaryota</taxon>
        <taxon>Viridiplantae</taxon>
        <taxon>Streptophyta</taxon>
        <taxon>Embryophyta</taxon>
        <taxon>Tracheophyta</taxon>
        <taxon>Spermatophyta</taxon>
        <taxon>Magnoliopsida</taxon>
        <taxon>eudicotyledons</taxon>
        <taxon>Gunneridae</taxon>
        <taxon>Pentapetalae</taxon>
        <taxon>asterids</taxon>
        <taxon>campanulids</taxon>
        <taxon>Asterales</taxon>
        <taxon>Asteraceae</taxon>
        <taxon>Cichorioideae</taxon>
        <taxon>Cichorieae</taxon>
        <taxon>Cichoriinae</taxon>
        <taxon>Cichorium</taxon>
    </lineage>
</organism>
<proteinExistence type="predicted"/>
<comment type="caution">
    <text evidence="1">The sequence shown here is derived from an EMBL/GenBank/DDBJ whole genome shotgun (WGS) entry which is preliminary data.</text>
</comment>
<evidence type="ECO:0000313" key="2">
    <source>
        <dbReference type="Proteomes" id="UP001055811"/>
    </source>
</evidence>
<protein>
    <submittedName>
        <fullName evidence="1">Uncharacterized protein</fullName>
    </submittedName>
</protein>
<accession>A0ACB9BHH6</accession>